<evidence type="ECO:0000313" key="3">
    <source>
        <dbReference type="Proteomes" id="UP000785679"/>
    </source>
</evidence>
<sequence>MFQDLGKFSDITTMNDLSFWKLHATQFSEISLQSLLELKDSNQINFILKLYLQALLNLAYSETEPERESELIIRMTAIQIVKDYVDQKYNGLPSLARIKEKVAQANQVLKKIEEEQQQAVKNNTPSVDNKQFQEYFWGNKSR</sequence>
<protein>
    <submittedName>
        <fullName evidence="2">Uncharacterized protein</fullName>
    </submittedName>
</protein>
<reference evidence="2" key="1">
    <citation type="submission" date="2019-06" db="EMBL/GenBank/DDBJ databases">
        <authorList>
            <person name="Zheng W."/>
        </authorList>
    </citation>
    <scope>NUCLEOTIDE SEQUENCE</scope>
    <source>
        <strain evidence="2">QDHG01</strain>
    </source>
</reference>
<gene>
    <name evidence="2" type="ORF">FGO68_gene5511</name>
</gene>
<name>A0A8J8NP66_HALGN</name>
<evidence type="ECO:0000256" key="1">
    <source>
        <dbReference type="SAM" id="Coils"/>
    </source>
</evidence>
<accession>A0A8J8NP66</accession>
<feature type="coiled-coil region" evidence="1">
    <location>
        <begin position="95"/>
        <end position="122"/>
    </location>
</feature>
<dbReference type="Proteomes" id="UP000785679">
    <property type="component" value="Unassembled WGS sequence"/>
</dbReference>
<evidence type="ECO:0000313" key="2">
    <source>
        <dbReference type="EMBL" id="TNV78927.1"/>
    </source>
</evidence>
<organism evidence="2 3">
    <name type="scientific">Halteria grandinella</name>
    <dbReference type="NCBI Taxonomy" id="5974"/>
    <lineage>
        <taxon>Eukaryota</taxon>
        <taxon>Sar</taxon>
        <taxon>Alveolata</taxon>
        <taxon>Ciliophora</taxon>
        <taxon>Intramacronucleata</taxon>
        <taxon>Spirotrichea</taxon>
        <taxon>Stichotrichia</taxon>
        <taxon>Sporadotrichida</taxon>
        <taxon>Halteriidae</taxon>
        <taxon>Halteria</taxon>
    </lineage>
</organism>
<dbReference type="AlphaFoldDB" id="A0A8J8NP66"/>
<comment type="caution">
    <text evidence="2">The sequence shown here is derived from an EMBL/GenBank/DDBJ whole genome shotgun (WGS) entry which is preliminary data.</text>
</comment>
<keyword evidence="3" id="KW-1185">Reference proteome</keyword>
<proteinExistence type="predicted"/>
<keyword evidence="1" id="KW-0175">Coiled coil</keyword>
<dbReference type="EMBL" id="RRYP01009638">
    <property type="protein sequence ID" value="TNV78927.1"/>
    <property type="molecule type" value="Genomic_DNA"/>
</dbReference>